<comment type="caution">
    <text evidence="2">The sequence shown here is derived from an EMBL/GenBank/DDBJ whole genome shotgun (WGS) entry which is preliminary data.</text>
</comment>
<organism evidence="2">
    <name type="scientific">marine sediment metagenome</name>
    <dbReference type="NCBI Taxonomy" id="412755"/>
    <lineage>
        <taxon>unclassified sequences</taxon>
        <taxon>metagenomes</taxon>
        <taxon>ecological metagenomes</taxon>
    </lineage>
</organism>
<evidence type="ECO:0000259" key="1">
    <source>
        <dbReference type="Pfam" id="PF08241"/>
    </source>
</evidence>
<gene>
    <name evidence="2" type="ORF">LCGC14_2010250</name>
</gene>
<dbReference type="InterPro" id="IPR029063">
    <property type="entry name" value="SAM-dependent_MTases_sf"/>
</dbReference>
<dbReference type="EMBL" id="LAZR01023032">
    <property type="protein sequence ID" value="KKL79895.1"/>
    <property type="molecule type" value="Genomic_DNA"/>
</dbReference>
<sequence>MVFGKTWPPYLFHGNATEYIKDKALTFCKGDGIDFGAGAWCLPGAIPVDQSTYFGIEDFDPESLDYVYSSHCLEHIRAWKATLEELVSKLKPTGIIFLYLPHEISPWTCFRKHKWTPNAGIIITALDDLGVSLLTHTDKPDDYQSFFVVGRKRIPE</sequence>
<dbReference type="SUPFAM" id="SSF53335">
    <property type="entry name" value="S-adenosyl-L-methionine-dependent methyltransferases"/>
    <property type="match status" value="1"/>
</dbReference>
<dbReference type="AlphaFoldDB" id="A0A0F9HDY1"/>
<accession>A0A0F9HDY1</accession>
<protein>
    <recommendedName>
        <fullName evidence="1">Methyltransferase type 11 domain-containing protein</fullName>
    </recommendedName>
</protein>
<dbReference type="GO" id="GO:0008757">
    <property type="term" value="F:S-adenosylmethionine-dependent methyltransferase activity"/>
    <property type="evidence" value="ECO:0007669"/>
    <property type="project" value="InterPro"/>
</dbReference>
<dbReference type="Pfam" id="PF08241">
    <property type="entry name" value="Methyltransf_11"/>
    <property type="match status" value="1"/>
</dbReference>
<dbReference type="InterPro" id="IPR013216">
    <property type="entry name" value="Methyltransf_11"/>
</dbReference>
<dbReference type="Gene3D" id="3.40.50.150">
    <property type="entry name" value="Vaccinia Virus protein VP39"/>
    <property type="match status" value="1"/>
</dbReference>
<evidence type="ECO:0000313" key="2">
    <source>
        <dbReference type="EMBL" id="KKL79895.1"/>
    </source>
</evidence>
<proteinExistence type="predicted"/>
<feature type="domain" description="Methyltransferase type 11" evidence="1">
    <location>
        <begin position="58"/>
        <end position="97"/>
    </location>
</feature>
<name>A0A0F9HDY1_9ZZZZ</name>
<reference evidence="2" key="1">
    <citation type="journal article" date="2015" name="Nature">
        <title>Complex archaea that bridge the gap between prokaryotes and eukaryotes.</title>
        <authorList>
            <person name="Spang A."/>
            <person name="Saw J.H."/>
            <person name="Jorgensen S.L."/>
            <person name="Zaremba-Niedzwiedzka K."/>
            <person name="Martijn J."/>
            <person name="Lind A.E."/>
            <person name="van Eijk R."/>
            <person name="Schleper C."/>
            <person name="Guy L."/>
            <person name="Ettema T.J."/>
        </authorList>
    </citation>
    <scope>NUCLEOTIDE SEQUENCE</scope>
</reference>